<accession>A0A6L2R695</accession>
<dbReference type="CDD" id="cd03801">
    <property type="entry name" value="GT4_PimA-like"/>
    <property type="match status" value="1"/>
</dbReference>
<protein>
    <submittedName>
        <fullName evidence="2">Putative glycosyltransferase involved in cell wall biogenesis</fullName>
    </submittedName>
</protein>
<keyword evidence="2" id="KW-0808">Transferase</keyword>
<dbReference type="Gene3D" id="3.40.50.2000">
    <property type="entry name" value="Glycogen Phosphorylase B"/>
    <property type="match status" value="2"/>
</dbReference>
<gene>
    <name evidence="2" type="ORF">ZNDK_0826</name>
</gene>
<dbReference type="EMBL" id="BLLL01000008">
    <property type="protein sequence ID" value="GFH63055.1"/>
    <property type="molecule type" value="Genomic_DNA"/>
</dbReference>
<dbReference type="Pfam" id="PF13439">
    <property type="entry name" value="Glyco_transf_4"/>
    <property type="match status" value="1"/>
</dbReference>
<comment type="caution">
    <text evidence="2">The sequence shown here is derived from an EMBL/GenBank/DDBJ whole genome shotgun (WGS) entry which is preliminary data.</text>
</comment>
<dbReference type="PANTHER" id="PTHR45947">
    <property type="entry name" value="SULFOQUINOVOSYL TRANSFERASE SQD2"/>
    <property type="match status" value="1"/>
</dbReference>
<dbReference type="GO" id="GO:0016758">
    <property type="term" value="F:hexosyltransferase activity"/>
    <property type="evidence" value="ECO:0007669"/>
    <property type="project" value="TreeGrafter"/>
</dbReference>
<dbReference type="Pfam" id="PF13692">
    <property type="entry name" value="Glyco_trans_1_4"/>
    <property type="match status" value="1"/>
</dbReference>
<dbReference type="Proteomes" id="UP000505077">
    <property type="component" value="Unassembled WGS sequence"/>
</dbReference>
<dbReference type="InterPro" id="IPR050194">
    <property type="entry name" value="Glycosyltransferase_grp1"/>
</dbReference>
<evidence type="ECO:0000259" key="1">
    <source>
        <dbReference type="Pfam" id="PF13439"/>
    </source>
</evidence>
<sequence length="359" mass="39772">MPKPLNILFLLEDLCFGGTQSQMLTLAARLDRERFTPTFLTLTGKTDLDQRAEDSCIPVRHLGASRRVAPFFFLRLRGALQELAPDILVACTALPNIWGRIWGRITHIPVIIGTCRGGGSLARQHERAFWRLAHHMICNSSELHDKLQQLGVPSSRVACIGNGVDADFFMPDPTQPSARRPVILCVARLVKDKDHMTLLRAFAEVLRRAPEARLRIVGDGPEEVVLRQWVSGHGISGSVDFFSSGSDMRPHYAQARMFALSSIREGQPNVILEAMACGLPVCATSTGGIPHLVRDNGLLAPVRDHAALARHCAYLLEDASPCDMMGSAGRRRVEKDFSFAAMVEAHQRLFARLWAKKKK</sequence>
<dbReference type="InterPro" id="IPR028098">
    <property type="entry name" value="Glyco_trans_4-like_N"/>
</dbReference>
<organism evidence="2 3">
    <name type="scientific">Candidatus Desulfovibrio kirbyi</name>
    <dbReference type="NCBI Taxonomy" id="2696086"/>
    <lineage>
        <taxon>Bacteria</taxon>
        <taxon>Pseudomonadati</taxon>
        <taxon>Thermodesulfobacteriota</taxon>
        <taxon>Desulfovibrionia</taxon>
        <taxon>Desulfovibrionales</taxon>
        <taxon>Desulfovibrionaceae</taxon>
        <taxon>Desulfovibrio</taxon>
    </lineage>
</organism>
<feature type="domain" description="Glycosyltransferase subfamily 4-like N-terminal" evidence="1">
    <location>
        <begin position="16"/>
        <end position="167"/>
    </location>
</feature>
<evidence type="ECO:0000313" key="3">
    <source>
        <dbReference type="Proteomes" id="UP000505077"/>
    </source>
</evidence>
<evidence type="ECO:0000313" key="2">
    <source>
        <dbReference type="EMBL" id="GFH63055.1"/>
    </source>
</evidence>
<dbReference type="AlphaFoldDB" id="A0A6L2R695"/>
<dbReference type="PANTHER" id="PTHR45947:SF3">
    <property type="entry name" value="SULFOQUINOVOSYL TRANSFERASE SQD2"/>
    <property type="match status" value="1"/>
</dbReference>
<dbReference type="SUPFAM" id="SSF53756">
    <property type="entry name" value="UDP-Glycosyltransferase/glycogen phosphorylase"/>
    <property type="match status" value="1"/>
</dbReference>
<name>A0A6L2R695_9BACT</name>
<reference evidence="2 3" key="1">
    <citation type="journal article" date="2020" name="ISME J.">
        <title>Parallel Reductive Genome Evolution in Desulfovibrio Ectosymbionts Independently Acquired by Trichonympha Protists in the Termite Gut.</title>
        <authorList>
            <person name="Takeuchi M."/>
            <person name="Kuwahara H."/>
            <person name="Murakami T."/>
            <person name="Takahashi K."/>
            <person name="Kajitani R."/>
            <person name="Toyoda A."/>
            <person name="Itoh T."/>
            <person name="Ohkuma M."/>
            <person name="Hongoh Y."/>
        </authorList>
    </citation>
    <scope>NUCLEOTIDE SEQUENCE [LARGE SCALE GENOMIC DNA]</scope>
    <source>
        <strain evidence="2">ZnDsv-02</strain>
    </source>
</reference>
<proteinExistence type="predicted"/>